<dbReference type="EMBL" id="DTHG01000092">
    <property type="protein sequence ID" value="HGW92347.1"/>
    <property type="molecule type" value="Genomic_DNA"/>
</dbReference>
<evidence type="ECO:0000313" key="1">
    <source>
        <dbReference type="EMBL" id="HGW92347.1"/>
    </source>
</evidence>
<organism evidence="1">
    <name type="scientific">candidate division WOR-3 bacterium</name>
    <dbReference type="NCBI Taxonomy" id="2052148"/>
    <lineage>
        <taxon>Bacteria</taxon>
        <taxon>Bacteria division WOR-3</taxon>
    </lineage>
</organism>
<sequence>MGKERYEIVGKKSIISEIPYGKKVKDVSNAEDSLCYTAGYTPYYYMPRVVQDTQATRFKIFAPCSLVGFSIWTYRPSNVNDSLYYPFVALARNDIDWDTFPGYYECQSRPFISPIDTILQTFEEYGKSYGRDTINCEIAFTSAPMEFFIGYRNGTDSFAIVCTELIRFSPSPWNPSLGRWTHSYRYRHSFGKWYAYYYTSDSTKLEFFITAYIRFTGHTDTFMILYPDKLPNSYTSGPRKVYLYVQDISKPYGVDSAVVEYYVNNGSINKGRMNFEYGDTIETVWSYELPGININDTMNYRYIAFDEGHQTKTEFFSYIRKIGKNGNGLYVKGNKTAIFSDYIEKNYNLDVWDISRENGAPDSSVFAFYNGTDGEDIVIWKGFGEVELSFNNYGSGVLRPGDTTFIKNIIDNGGGFWLQDQDGFFAISCSLWQDFGTHISQDGSFLNEYLGIFKGTDDGSLSGKDTFFVYGDYQDPVLGPIFDGVSNQYFGRFLHCAILGKNSNEWAGSIDSFVGYPDIKGFNTVLSVRREDAGISGTGKTLFHIFNSDWIQDPTKPLYSWDFIASDSMNDCYLKWLGLKNVGTPDEDNILRISNPRIIGDLVILTIYLPEKSYLVVDIYDCLGRKIGNAFKGSSSGIKNVSWNIKNSPAGIYFFNIYVNGERKGVKKFLIIK</sequence>
<proteinExistence type="predicted"/>
<dbReference type="AlphaFoldDB" id="A0A7C4YI10"/>
<name>A0A7C4YI10_UNCW3</name>
<accession>A0A7C4YI10</accession>
<reference evidence="1" key="1">
    <citation type="journal article" date="2020" name="mSystems">
        <title>Genome- and Community-Level Interaction Insights into Carbon Utilization and Element Cycling Functions of Hydrothermarchaeota in Hydrothermal Sediment.</title>
        <authorList>
            <person name="Zhou Z."/>
            <person name="Liu Y."/>
            <person name="Xu W."/>
            <person name="Pan J."/>
            <person name="Luo Z.H."/>
            <person name="Li M."/>
        </authorList>
    </citation>
    <scope>NUCLEOTIDE SEQUENCE [LARGE SCALE GENOMIC DNA]</scope>
    <source>
        <strain evidence="1">SpSt-780</strain>
    </source>
</reference>
<protein>
    <recommendedName>
        <fullName evidence="2">T9SS type A sorting domain-containing protein</fullName>
    </recommendedName>
</protein>
<comment type="caution">
    <text evidence="1">The sequence shown here is derived from an EMBL/GenBank/DDBJ whole genome shotgun (WGS) entry which is preliminary data.</text>
</comment>
<gene>
    <name evidence="1" type="ORF">ENV67_07400</name>
</gene>
<evidence type="ECO:0008006" key="2">
    <source>
        <dbReference type="Google" id="ProtNLM"/>
    </source>
</evidence>